<organism evidence="3">
    <name type="scientific">Strongyloides stercoralis</name>
    <name type="common">Threadworm</name>
    <dbReference type="NCBI Taxonomy" id="6248"/>
    <lineage>
        <taxon>Eukaryota</taxon>
        <taxon>Metazoa</taxon>
        <taxon>Ecdysozoa</taxon>
        <taxon>Nematoda</taxon>
        <taxon>Chromadorea</taxon>
        <taxon>Rhabditida</taxon>
        <taxon>Tylenchina</taxon>
        <taxon>Panagrolaimomorpha</taxon>
        <taxon>Strongyloidoidea</taxon>
        <taxon>Strongyloididae</taxon>
        <taxon>Strongyloides</taxon>
    </lineage>
</organism>
<dbReference type="STRING" id="6248.A0A0K0EB83"/>
<protein>
    <submittedName>
        <fullName evidence="3 4">Uncharacterized protein</fullName>
    </submittedName>
</protein>
<accession>A0A0K0EB83</accession>
<proteinExistence type="predicted"/>
<evidence type="ECO:0000313" key="4">
    <source>
        <dbReference type="WBParaSite" id="TCONS_00016375.p1"/>
    </source>
</evidence>
<dbReference type="WBParaSite" id="SSTP_0000675400.1">
    <property type="protein sequence ID" value="SSTP_0000675400.1"/>
    <property type="gene ID" value="SSTP_0000675400"/>
</dbReference>
<feature type="chain" id="PRO_5005328021" evidence="1">
    <location>
        <begin position="28"/>
        <end position="230"/>
    </location>
</feature>
<dbReference type="AlphaFoldDB" id="A0A0K0EB83"/>
<name>A0A0K0EB83_STRER</name>
<keyword evidence="1" id="KW-0732">Signal</keyword>
<dbReference type="WBParaSite" id="TCONS_00016375.p1">
    <property type="protein sequence ID" value="TCONS_00016375.p1"/>
    <property type="gene ID" value="XLOC_010968"/>
</dbReference>
<evidence type="ECO:0000313" key="3">
    <source>
        <dbReference type="WBParaSite" id="SSTP_0000675400.1"/>
    </source>
</evidence>
<evidence type="ECO:0000256" key="1">
    <source>
        <dbReference type="SAM" id="SignalP"/>
    </source>
</evidence>
<sequence length="230" mass="27219">MTFNILKKISLLFILTIIVLFSLTCNGIKESNKNKENNEDGQMNNQELFFDKNTTFFCSYYSKCLDILEERYRECLMHPKKKKEKYISKKCEMGKKFSQKVLSGNILRKIEITKDCVNKNILESENINLSEKKMNKCNKVIESYLDDIVIPKSLETIKHIYNKEKEKTKTPLKQIRRCFKTKKFWQKQCHTLSKCCSIGKKCEMGNNKFMEIKLTNERKNLNDISCNNEK</sequence>
<dbReference type="Proteomes" id="UP000035681">
    <property type="component" value="Unplaced"/>
</dbReference>
<evidence type="ECO:0000313" key="2">
    <source>
        <dbReference type="Proteomes" id="UP000035681"/>
    </source>
</evidence>
<reference evidence="3" key="1">
    <citation type="submission" date="2015-08" db="UniProtKB">
        <authorList>
            <consortium name="WormBaseParasite"/>
        </authorList>
    </citation>
    <scope>IDENTIFICATION</scope>
</reference>
<keyword evidence="2" id="KW-1185">Reference proteome</keyword>
<feature type="signal peptide" evidence="1">
    <location>
        <begin position="1"/>
        <end position="27"/>
    </location>
</feature>